<accession>A0A2V5I6C9</accession>
<dbReference type="AlphaFoldDB" id="A0A2V5I6C9"/>
<evidence type="ECO:0000313" key="3">
    <source>
        <dbReference type="Proteomes" id="UP000248817"/>
    </source>
</evidence>
<protein>
    <submittedName>
        <fullName evidence="2">Uncharacterized protein</fullName>
    </submittedName>
</protein>
<feature type="compositionally biased region" description="Basic and acidic residues" evidence="1">
    <location>
        <begin position="36"/>
        <end position="48"/>
    </location>
</feature>
<dbReference type="EMBL" id="KZ825501">
    <property type="protein sequence ID" value="PYI31581.1"/>
    <property type="molecule type" value="Genomic_DNA"/>
</dbReference>
<feature type="region of interest" description="Disordered" evidence="1">
    <location>
        <begin position="1"/>
        <end position="104"/>
    </location>
</feature>
<gene>
    <name evidence="2" type="ORF">BP00DRAFT_495092</name>
</gene>
<name>A0A2V5I6C9_9EURO</name>
<feature type="compositionally biased region" description="Basic residues" evidence="1">
    <location>
        <begin position="24"/>
        <end position="35"/>
    </location>
</feature>
<sequence>MPPPSSEHLSNDHPTIPPRPSKQPAKHVIPRRIHPHERSMNKGRDSRSTYRIHSNPPPPPPPSPAPAPEEEREHKTVGPDLPPLPTSTKKKTKRKPPYIGYRTEHEVLSMEKEVDSTIAPTSSLRSQVHRNHNYRYRVRHRNHATPIIPSRL</sequence>
<keyword evidence="3" id="KW-1185">Reference proteome</keyword>
<feature type="compositionally biased region" description="Pro residues" evidence="1">
    <location>
        <begin position="55"/>
        <end position="67"/>
    </location>
</feature>
<proteinExistence type="predicted"/>
<organism evidence="2 3">
    <name type="scientific">Aspergillus indologenus CBS 114.80</name>
    <dbReference type="NCBI Taxonomy" id="1450541"/>
    <lineage>
        <taxon>Eukaryota</taxon>
        <taxon>Fungi</taxon>
        <taxon>Dikarya</taxon>
        <taxon>Ascomycota</taxon>
        <taxon>Pezizomycotina</taxon>
        <taxon>Eurotiomycetes</taxon>
        <taxon>Eurotiomycetidae</taxon>
        <taxon>Eurotiales</taxon>
        <taxon>Aspergillaceae</taxon>
        <taxon>Aspergillus</taxon>
        <taxon>Aspergillus subgen. Circumdati</taxon>
    </lineage>
</organism>
<evidence type="ECO:0000313" key="2">
    <source>
        <dbReference type="EMBL" id="PYI31581.1"/>
    </source>
</evidence>
<reference evidence="2 3" key="1">
    <citation type="submission" date="2018-02" db="EMBL/GenBank/DDBJ databases">
        <title>The genomes of Aspergillus section Nigri reveals drivers in fungal speciation.</title>
        <authorList>
            <consortium name="DOE Joint Genome Institute"/>
            <person name="Vesth T.C."/>
            <person name="Nybo J."/>
            <person name="Theobald S."/>
            <person name="Brandl J."/>
            <person name="Frisvad J.C."/>
            <person name="Nielsen K.F."/>
            <person name="Lyhne E.K."/>
            <person name="Kogle M.E."/>
            <person name="Kuo A."/>
            <person name="Riley R."/>
            <person name="Clum A."/>
            <person name="Nolan M."/>
            <person name="Lipzen A."/>
            <person name="Salamov A."/>
            <person name="Henrissat B."/>
            <person name="Wiebenga A."/>
            <person name="De vries R.P."/>
            <person name="Grigoriev I.V."/>
            <person name="Mortensen U.H."/>
            <person name="Andersen M.R."/>
            <person name="Baker S.E."/>
        </authorList>
    </citation>
    <scope>NUCLEOTIDE SEQUENCE [LARGE SCALE GENOMIC DNA]</scope>
    <source>
        <strain evidence="2 3">CBS 114.80</strain>
    </source>
</reference>
<evidence type="ECO:0000256" key="1">
    <source>
        <dbReference type="SAM" id="MobiDB-lite"/>
    </source>
</evidence>
<dbReference type="Proteomes" id="UP000248817">
    <property type="component" value="Unassembled WGS sequence"/>
</dbReference>